<evidence type="ECO:0000313" key="4">
    <source>
        <dbReference type="EMBL" id="KAG9689503.1"/>
    </source>
</evidence>
<name>A0A9P8EI59_AURME</name>
<keyword evidence="3" id="KW-0560">Oxidoreductase</keyword>
<dbReference type="Proteomes" id="UP000779574">
    <property type="component" value="Unassembled WGS sequence"/>
</dbReference>
<gene>
    <name evidence="4" type="ORF">KCU76_g8839</name>
</gene>
<dbReference type="Gene3D" id="3.40.50.720">
    <property type="entry name" value="NAD(P)-binding Rossmann-like Domain"/>
    <property type="match status" value="1"/>
</dbReference>
<protein>
    <submittedName>
        <fullName evidence="4">NAD(P)-binding protein</fullName>
    </submittedName>
</protein>
<dbReference type="PRINTS" id="PR00081">
    <property type="entry name" value="GDHRDH"/>
</dbReference>
<reference evidence="4" key="2">
    <citation type="submission" date="2021-08" db="EMBL/GenBank/DDBJ databases">
        <authorList>
            <person name="Gostincar C."/>
            <person name="Sun X."/>
            <person name="Song Z."/>
            <person name="Gunde-Cimerman N."/>
        </authorList>
    </citation>
    <scope>NUCLEOTIDE SEQUENCE</scope>
    <source>
        <strain evidence="4">EXF-9911</strain>
    </source>
</reference>
<keyword evidence="2" id="KW-0521">NADP</keyword>
<evidence type="ECO:0000256" key="3">
    <source>
        <dbReference type="ARBA" id="ARBA00023002"/>
    </source>
</evidence>
<dbReference type="InterPro" id="IPR036291">
    <property type="entry name" value="NAD(P)-bd_dom_sf"/>
</dbReference>
<proteinExistence type="inferred from homology"/>
<dbReference type="PANTHER" id="PTHR24322:SF736">
    <property type="entry name" value="RETINOL DEHYDROGENASE 10"/>
    <property type="match status" value="1"/>
</dbReference>
<dbReference type="AlphaFoldDB" id="A0A9P8EI59"/>
<feature type="non-terminal residue" evidence="4">
    <location>
        <position position="1"/>
    </location>
</feature>
<organism evidence="4 5">
    <name type="scientific">Aureobasidium melanogenum</name>
    <name type="common">Aureobasidium pullulans var. melanogenum</name>
    <dbReference type="NCBI Taxonomy" id="46634"/>
    <lineage>
        <taxon>Eukaryota</taxon>
        <taxon>Fungi</taxon>
        <taxon>Dikarya</taxon>
        <taxon>Ascomycota</taxon>
        <taxon>Pezizomycotina</taxon>
        <taxon>Dothideomycetes</taxon>
        <taxon>Dothideomycetidae</taxon>
        <taxon>Dothideales</taxon>
        <taxon>Saccotheciaceae</taxon>
        <taxon>Aureobasidium</taxon>
    </lineage>
</organism>
<accession>A0A9P8EI59</accession>
<sequence>MRFAIDHVIWLLDTTALNPLLAAIPPLALHHLTDARILFRNAAGALVPYILRPLPGLQKLALGVFGLAVCRRLSQWAARRALNNSTKLSPFQPEEEIVVVTGGAGGFGGEAVRKFASSGAKVVVLDVLPLTYPKPPSVYYYRVDLTDYDALEQVAKQVSNEVGEPTVVIANAGICRGKPVLHATPKDIEVTMGVNTLAVFWCAKIFLPAMVRKNHGHFLITSSTTAFLSTAGITDYAASKAATLAISEGLQSELKHIYKAPSVRVSALCPSLVRTKMFDTAKSSSSFFWPELNVEDIADHMYDIVASGSSQRRILPLLATMMVQSRALPEWFRVSIQDAAAGAMVDLKPHDPLAEAK</sequence>
<dbReference type="InterPro" id="IPR002347">
    <property type="entry name" value="SDR_fam"/>
</dbReference>
<evidence type="ECO:0000313" key="5">
    <source>
        <dbReference type="Proteomes" id="UP000779574"/>
    </source>
</evidence>
<dbReference type="Pfam" id="PF00106">
    <property type="entry name" value="adh_short"/>
    <property type="match status" value="1"/>
</dbReference>
<evidence type="ECO:0000256" key="1">
    <source>
        <dbReference type="ARBA" id="ARBA00006484"/>
    </source>
</evidence>
<comment type="caution">
    <text evidence="4">The sequence shown here is derived from an EMBL/GenBank/DDBJ whole genome shotgun (WGS) entry which is preliminary data.</text>
</comment>
<comment type="similarity">
    <text evidence="1">Belongs to the short-chain dehydrogenases/reductases (SDR) family.</text>
</comment>
<dbReference type="PROSITE" id="PS00061">
    <property type="entry name" value="ADH_SHORT"/>
    <property type="match status" value="1"/>
</dbReference>
<dbReference type="GO" id="GO:0016616">
    <property type="term" value="F:oxidoreductase activity, acting on the CH-OH group of donors, NAD or NADP as acceptor"/>
    <property type="evidence" value="ECO:0007669"/>
    <property type="project" value="TreeGrafter"/>
</dbReference>
<dbReference type="SUPFAM" id="SSF51735">
    <property type="entry name" value="NAD(P)-binding Rossmann-fold domains"/>
    <property type="match status" value="1"/>
</dbReference>
<dbReference type="PANTHER" id="PTHR24322">
    <property type="entry name" value="PKSB"/>
    <property type="match status" value="1"/>
</dbReference>
<reference evidence="4" key="1">
    <citation type="journal article" date="2021" name="J Fungi (Basel)">
        <title>Virulence traits and population genomics of the black yeast Aureobasidium melanogenum.</title>
        <authorList>
            <person name="Cernosa A."/>
            <person name="Sun X."/>
            <person name="Gostincar C."/>
            <person name="Fang C."/>
            <person name="Gunde-Cimerman N."/>
            <person name="Song Z."/>
        </authorList>
    </citation>
    <scope>NUCLEOTIDE SEQUENCE</scope>
    <source>
        <strain evidence="4">EXF-9911</strain>
    </source>
</reference>
<dbReference type="InterPro" id="IPR020904">
    <property type="entry name" value="Sc_DH/Rdtase_CS"/>
</dbReference>
<evidence type="ECO:0000256" key="2">
    <source>
        <dbReference type="ARBA" id="ARBA00022857"/>
    </source>
</evidence>
<dbReference type="EMBL" id="JAHFXF010000351">
    <property type="protein sequence ID" value="KAG9689503.1"/>
    <property type="molecule type" value="Genomic_DNA"/>
</dbReference>
<dbReference type="OrthoDB" id="10253736at2759"/>